<organism evidence="1 2">
    <name type="scientific">Streptomyces katrae</name>
    <dbReference type="NCBI Taxonomy" id="68223"/>
    <lineage>
        <taxon>Bacteria</taxon>
        <taxon>Bacillati</taxon>
        <taxon>Actinomycetota</taxon>
        <taxon>Actinomycetes</taxon>
        <taxon>Kitasatosporales</taxon>
        <taxon>Streptomycetaceae</taxon>
        <taxon>Streptomyces</taxon>
    </lineage>
</organism>
<name>A0A0F4IWF5_9ACTN</name>
<accession>A0A0F4IWF5</accession>
<dbReference type="PATRIC" id="fig|68223.7.peg.3662"/>
<keyword evidence="2" id="KW-1185">Reference proteome</keyword>
<evidence type="ECO:0000313" key="2">
    <source>
        <dbReference type="Proteomes" id="UP000033551"/>
    </source>
</evidence>
<gene>
    <name evidence="1" type="ORF">VR44_33735</name>
</gene>
<comment type="caution">
    <text evidence="1">The sequence shown here is derived from an EMBL/GenBank/DDBJ whole genome shotgun (WGS) entry which is preliminary data.</text>
</comment>
<dbReference type="EMBL" id="JZWV01001137">
    <property type="protein sequence ID" value="KJY24996.1"/>
    <property type="molecule type" value="Genomic_DNA"/>
</dbReference>
<dbReference type="RefSeq" id="WP_045951448.1">
    <property type="nucleotide sequence ID" value="NZ_JZWV01001137.1"/>
</dbReference>
<protein>
    <submittedName>
        <fullName evidence="1">Uncharacterized protein</fullName>
    </submittedName>
</protein>
<evidence type="ECO:0000313" key="1">
    <source>
        <dbReference type="EMBL" id="KJY24996.1"/>
    </source>
</evidence>
<dbReference type="OrthoDB" id="3522598at2"/>
<proteinExistence type="predicted"/>
<dbReference type="Proteomes" id="UP000033551">
    <property type="component" value="Unassembled WGS sequence"/>
</dbReference>
<reference evidence="1 2" key="1">
    <citation type="submission" date="2015-02" db="EMBL/GenBank/DDBJ databases">
        <authorList>
            <person name="Ju K.-S."/>
            <person name="Doroghazi J.R."/>
            <person name="Metcalf W."/>
        </authorList>
    </citation>
    <scope>NUCLEOTIDE SEQUENCE [LARGE SCALE GENOMIC DNA]</scope>
    <source>
        <strain evidence="1 2">NRRL ISP-5550</strain>
    </source>
</reference>
<dbReference type="AlphaFoldDB" id="A0A0F4IWF5"/>
<sequence>MFGRNTRDEPFEAVHWDEITQFTVGRTMRNTFRKSKRGEGAHAVRSMRMRGGEEYMVPGVYIVPVELSASLAKGGFRLFEDEAGRQLLCTVLPDGSDRYRVKDHADREIGCIRRTPVTKRLTRQGLWMEQPGYPSVVAPRAWARGGPGASLGRGVGHVLDGIVDSLLSFGSDEAGGSGGLKPVVWAAVVEDAGEEADGEYGEAVLTFPRRTDGTRWYFVKRDGWLDKRLAFALAVLRESDTIGADRH</sequence>